<feature type="transmembrane region" description="Helical" evidence="6">
    <location>
        <begin position="38"/>
        <end position="59"/>
    </location>
</feature>
<feature type="region of interest" description="Disordered" evidence="5">
    <location>
        <begin position="1"/>
        <end position="34"/>
    </location>
</feature>
<evidence type="ECO:0000313" key="9">
    <source>
        <dbReference type="Proteomes" id="UP000199468"/>
    </source>
</evidence>
<comment type="caution">
    <text evidence="8">The sequence shown here is derived from an EMBL/GenBank/DDBJ whole genome shotgun (WGS) entry which is preliminary data.</text>
</comment>
<feature type="transmembrane region" description="Helical" evidence="6">
    <location>
        <begin position="160"/>
        <end position="182"/>
    </location>
</feature>
<evidence type="ECO:0000256" key="3">
    <source>
        <dbReference type="ARBA" id="ARBA00022989"/>
    </source>
</evidence>
<evidence type="ECO:0000256" key="5">
    <source>
        <dbReference type="SAM" id="MobiDB-lite"/>
    </source>
</evidence>
<feature type="transmembrane region" description="Helical" evidence="6">
    <location>
        <begin position="376"/>
        <end position="397"/>
    </location>
</feature>
<feature type="transmembrane region" description="Helical" evidence="6">
    <location>
        <begin position="409"/>
        <end position="430"/>
    </location>
</feature>
<proteinExistence type="predicted"/>
<dbReference type="GO" id="GO:0016874">
    <property type="term" value="F:ligase activity"/>
    <property type="evidence" value="ECO:0007669"/>
    <property type="project" value="UniProtKB-KW"/>
</dbReference>
<dbReference type="PANTHER" id="PTHR37422:SF21">
    <property type="entry name" value="EXOQ-LIKE PROTEIN"/>
    <property type="match status" value="1"/>
</dbReference>
<evidence type="ECO:0000313" key="8">
    <source>
        <dbReference type="EMBL" id="SDG98777.1"/>
    </source>
</evidence>
<keyword evidence="2 6" id="KW-0812">Transmembrane</keyword>
<dbReference type="EMBL" id="FNBZ01000006">
    <property type="protein sequence ID" value="SDG98777.1"/>
    <property type="molecule type" value="Genomic_DNA"/>
</dbReference>
<name>A0ABY0P3T6_9HYPH</name>
<feature type="transmembrane region" description="Helical" evidence="6">
    <location>
        <begin position="278"/>
        <end position="300"/>
    </location>
</feature>
<accession>A0ABY0P3T6</accession>
<gene>
    <name evidence="8" type="ORF">SAMN05421844_106178</name>
</gene>
<dbReference type="Proteomes" id="UP000199468">
    <property type="component" value="Unassembled WGS sequence"/>
</dbReference>
<feature type="transmembrane region" description="Helical" evidence="6">
    <location>
        <begin position="110"/>
        <end position="128"/>
    </location>
</feature>
<dbReference type="PANTHER" id="PTHR37422">
    <property type="entry name" value="TEICHURONIC ACID BIOSYNTHESIS PROTEIN TUAE"/>
    <property type="match status" value="1"/>
</dbReference>
<dbReference type="InterPro" id="IPR051533">
    <property type="entry name" value="WaaL-like"/>
</dbReference>
<dbReference type="InterPro" id="IPR007016">
    <property type="entry name" value="O-antigen_ligase-rel_domated"/>
</dbReference>
<keyword evidence="8" id="KW-0436">Ligase</keyword>
<keyword evidence="9" id="KW-1185">Reference proteome</keyword>
<feature type="transmembrane region" description="Helical" evidence="6">
    <location>
        <begin position="134"/>
        <end position="153"/>
    </location>
</feature>
<feature type="transmembrane region" description="Helical" evidence="6">
    <location>
        <begin position="210"/>
        <end position="226"/>
    </location>
</feature>
<feature type="transmembrane region" description="Helical" evidence="6">
    <location>
        <begin position="436"/>
        <end position="455"/>
    </location>
</feature>
<feature type="compositionally biased region" description="Polar residues" evidence="5">
    <location>
        <begin position="22"/>
        <end position="32"/>
    </location>
</feature>
<feature type="transmembrane region" description="Helical" evidence="6">
    <location>
        <begin position="233"/>
        <end position="249"/>
    </location>
</feature>
<feature type="domain" description="O-antigen ligase-related" evidence="7">
    <location>
        <begin position="237"/>
        <end position="384"/>
    </location>
</feature>
<feature type="transmembrane region" description="Helical" evidence="6">
    <location>
        <begin position="79"/>
        <end position="98"/>
    </location>
</feature>
<sequence>MVRSRSARRVGGLSEDGRETSMSDSVQGSTISDSHRSAAGTGAFSGILAGCGLFILMLSLQPFAGPPEPTAPGESTGNIVNQIGYFGLGLVFLAAMLGLTQRDVLARLGFSRWAVVFGIAALSALQSFDPTGSLRGLLLTAIVMIVVAGILVLPDDEHGFAVAAVNACLVLLLLVYAMLMVAPQLVIHGSEGAEGVHAGDWRGHLSHKNFAAPVFSIVAMIGIYGWRCGLRWRGTIIVALGVLFVLNSGSKTTLGFLPLAIGVVAMGRVTGRPGLAIFAHLVLVGLIAALTVGSVMSPALNGILKALISDPTFTGRDEIWKFALQRIAERPWSGYGYASFWQTPAVTGLEENYEASWDVRGIGSGHDSYLDAALTFGVPGAIVMVFVLMGLPLVDYLRACRIAPNRRLADLFVMIVIFMTYIGMLESFLLNRADPLWVLFALAVTGIGLTARMRAKPPQS</sequence>
<organism evidence="8 9">
    <name type="scientific">Bosea robiniae</name>
    <dbReference type="NCBI Taxonomy" id="1036780"/>
    <lineage>
        <taxon>Bacteria</taxon>
        <taxon>Pseudomonadati</taxon>
        <taxon>Pseudomonadota</taxon>
        <taxon>Alphaproteobacteria</taxon>
        <taxon>Hyphomicrobiales</taxon>
        <taxon>Boseaceae</taxon>
        <taxon>Bosea</taxon>
    </lineage>
</organism>
<evidence type="ECO:0000256" key="4">
    <source>
        <dbReference type="ARBA" id="ARBA00023136"/>
    </source>
</evidence>
<evidence type="ECO:0000256" key="2">
    <source>
        <dbReference type="ARBA" id="ARBA00022692"/>
    </source>
</evidence>
<comment type="subcellular location">
    <subcellularLocation>
        <location evidence="1">Membrane</location>
        <topology evidence="1">Multi-pass membrane protein</topology>
    </subcellularLocation>
</comment>
<dbReference type="Pfam" id="PF04932">
    <property type="entry name" value="Wzy_C"/>
    <property type="match status" value="1"/>
</dbReference>
<keyword evidence="4 6" id="KW-0472">Membrane</keyword>
<evidence type="ECO:0000259" key="7">
    <source>
        <dbReference type="Pfam" id="PF04932"/>
    </source>
</evidence>
<evidence type="ECO:0000256" key="6">
    <source>
        <dbReference type="SAM" id="Phobius"/>
    </source>
</evidence>
<reference evidence="8 9" key="1">
    <citation type="submission" date="2016-10" db="EMBL/GenBank/DDBJ databases">
        <authorList>
            <person name="Varghese N."/>
            <person name="Submissions S."/>
        </authorList>
    </citation>
    <scope>NUCLEOTIDE SEQUENCE [LARGE SCALE GENOMIC DNA]</scope>
    <source>
        <strain evidence="8 9">DSM 26672</strain>
    </source>
</reference>
<evidence type="ECO:0000256" key="1">
    <source>
        <dbReference type="ARBA" id="ARBA00004141"/>
    </source>
</evidence>
<keyword evidence="3 6" id="KW-1133">Transmembrane helix</keyword>
<protein>
    <submittedName>
        <fullName evidence="8">O-antigen ligase</fullName>
    </submittedName>
</protein>